<name>A0A927AUY0_9BACT</name>
<dbReference type="Gene3D" id="3.40.50.1820">
    <property type="entry name" value="alpha/beta hydrolase"/>
    <property type="match status" value="1"/>
</dbReference>
<evidence type="ECO:0000256" key="1">
    <source>
        <dbReference type="ARBA" id="ARBA00022801"/>
    </source>
</evidence>
<comment type="caution">
    <text evidence="3">The sequence shown here is derived from an EMBL/GenBank/DDBJ whole genome shotgun (WGS) entry which is preliminary data.</text>
</comment>
<dbReference type="InterPro" id="IPR049492">
    <property type="entry name" value="BD-FAE-like_dom"/>
</dbReference>
<gene>
    <name evidence="3" type="ORF">IC229_29910</name>
</gene>
<dbReference type="Pfam" id="PF20434">
    <property type="entry name" value="BD-FAE"/>
    <property type="match status" value="1"/>
</dbReference>
<dbReference type="RefSeq" id="WP_190891822.1">
    <property type="nucleotide sequence ID" value="NZ_JACWZY010000039.1"/>
</dbReference>
<dbReference type="PANTHER" id="PTHR48081">
    <property type="entry name" value="AB HYDROLASE SUPERFAMILY PROTEIN C4A8.06C"/>
    <property type="match status" value="1"/>
</dbReference>
<reference evidence="3" key="1">
    <citation type="submission" date="2020-09" db="EMBL/GenBank/DDBJ databases">
        <authorList>
            <person name="Kim M.K."/>
        </authorList>
    </citation>
    <scope>NUCLEOTIDE SEQUENCE</scope>
    <source>
        <strain evidence="3">BT702</strain>
    </source>
</reference>
<feature type="domain" description="BD-FAE-like" evidence="2">
    <location>
        <begin position="53"/>
        <end position="248"/>
    </location>
</feature>
<evidence type="ECO:0000313" key="4">
    <source>
        <dbReference type="Proteomes" id="UP000598820"/>
    </source>
</evidence>
<dbReference type="GO" id="GO:0016787">
    <property type="term" value="F:hydrolase activity"/>
    <property type="evidence" value="ECO:0007669"/>
    <property type="project" value="UniProtKB-KW"/>
</dbReference>
<dbReference type="PANTHER" id="PTHR48081:SF33">
    <property type="entry name" value="KYNURENINE FORMAMIDASE"/>
    <property type="match status" value="1"/>
</dbReference>
<dbReference type="EMBL" id="JACWZY010000039">
    <property type="protein sequence ID" value="MBD2704885.1"/>
    <property type="molecule type" value="Genomic_DNA"/>
</dbReference>
<dbReference type="SUPFAM" id="SSF53474">
    <property type="entry name" value="alpha/beta-Hydrolases"/>
    <property type="match status" value="1"/>
</dbReference>
<evidence type="ECO:0000313" key="3">
    <source>
        <dbReference type="EMBL" id="MBD2704885.1"/>
    </source>
</evidence>
<dbReference type="AlphaFoldDB" id="A0A927AUY0"/>
<sequence length="293" mass="32771">MVLSRLLWLAPLTLILLTTLLVIANEYAVASGSKRTKDILYDSSDSASERHRLDVYTPRSTTSKTRPVVVFIHGGSWDSGSKNMYSFVGRRLASQGVVAVLINYRLAPAVEVPEMAVDCSHALVWTYRHIAEYGGDPNQIYVMGHSAGGGLAALLAVNSHYFTQLGLMQNPIKGAILDDPAGLDMFDYLKKMEYPGDEKYLIPFGKKADVWQMVSALYQVDANCPPMLMYTGEETYPSIIKSSRKFDQQLKKFGIRHTLTIIPGKKHVGMAVQLFWKNNLIYKDLRKFIGVDQ</sequence>
<dbReference type="InterPro" id="IPR050300">
    <property type="entry name" value="GDXG_lipolytic_enzyme"/>
</dbReference>
<keyword evidence="4" id="KW-1185">Reference proteome</keyword>
<proteinExistence type="predicted"/>
<organism evidence="3 4">
    <name type="scientific">Spirosoma profusum</name>
    <dbReference type="NCBI Taxonomy" id="2771354"/>
    <lineage>
        <taxon>Bacteria</taxon>
        <taxon>Pseudomonadati</taxon>
        <taxon>Bacteroidota</taxon>
        <taxon>Cytophagia</taxon>
        <taxon>Cytophagales</taxon>
        <taxon>Cytophagaceae</taxon>
        <taxon>Spirosoma</taxon>
    </lineage>
</organism>
<accession>A0A927AUY0</accession>
<keyword evidence="1 3" id="KW-0378">Hydrolase</keyword>
<protein>
    <submittedName>
        <fullName evidence="3">Alpha/beta hydrolase</fullName>
    </submittedName>
</protein>
<dbReference type="Proteomes" id="UP000598820">
    <property type="component" value="Unassembled WGS sequence"/>
</dbReference>
<evidence type="ECO:0000259" key="2">
    <source>
        <dbReference type="Pfam" id="PF20434"/>
    </source>
</evidence>
<dbReference type="InterPro" id="IPR029058">
    <property type="entry name" value="AB_hydrolase_fold"/>
</dbReference>